<reference evidence="4" key="1">
    <citation type="submission" date="2018-08" db="EMBL/GenBank/DDBJ databases">
        <authorList>
            <person name="Chevrot R."/>
        </authorList>
    </citation>
    <scope>NUCLEOTIDE SEQUENCE [LARGE SCALE GENOMIC DNA]</scope>
</reference>
<evidence type="ECO:0000313" key="3">
    <source>
        <dbReference type="EMBL" id="SYX82825.1"/>
    </source>
</evidence>
<dbReference type="AlphaFoldDB" id="A0A383R6V8"/>
<feature type="transmembrane region" description="Helical" evidence="2">
    <location>
        <begin position="7"/>
        <end position="24"/>
    </location>
</feature>
<dbReference type="Proteomes" id="UP000304148">
    <property type="component" value="Chromosome"/>
</dbReference>
<accession>A0A383R6V8</accession>
<proteinExistence type="predicted"/>
<evidence type="ECO:0000256" key="1">
    <source>
        <dbReference type="SAM" id="MobiDB-lite"/>
    </source>
</evidence>
<keyword evidence="2" id="KW-1133">Transmembrane helix</keyword>
<dbReference type="EMBL" id="LS992241">
    <property type="protein sequence ID" value="SYX82825.1"/>
    <property type="molecule type" value="Genomic_DNA"/>
</dbReference>
<evidence type="ECO:0000313" key="4">
    <source>
        <dbReference type="Proteomes" id="UP000304148"/>
    </source>
</evidence>
<feature type="transmembrane region" description="Helical" evidence="2">
    <location>
        <begin position="36"/>
        <end position="58"/>
    </location>
</feature>
<keyword evidence="2" id="KW-0472">Membrane</keyword>
<evidence type="ECO:0000256" key="2">
    <source>
        <dbReference type="SAM" id="Phobius"/>
    </source>
</evidence>
<protein>
    <submittedName>
        <fullName evidence="3">Uncharacterized protein</fullName>
    </submittedName>
</protein>
<feature type="region of interest" description="Disordered" evidence="1">
    <location>
        <begin position="63"/>
        <end position="129"/>
    </location>
</feature>
<dbReference type="RefSeq" id="WP_138185048.1">
    <property type="nucleotide sequence ID" value="NZ_LS992241.1"/>
</dbReference>
<name>A0A383R6V8_PAEAL</name>
<organism evidence="3 4">
    <name type="scientific">Paenibacillus alvei</name>
    <name type="common">Bacillus alvei</name>
    <dbReference type="NCBI Taxonomy" id="44250"/>
    <lineage>
        <taxon>Bacteria</taxon>
        <taxon>Bacillati</taxon>
        <taxon>Bacillota</taxon>
        <taxon>Bacilli</taxon>
        <taxon>Bacillales</taxon>
        <taxon>Paenibacillaceae</taxon>
        <taxon>Paenibacillus</taxon>
    </lineage>
</organism>
<sequence length="143" mass="15759">MRGTIRWNYIFGAVGSIFALMVSWSNNVWTTSLLRAIIAFVIWFGLAYGVRFALGVLLSDHEGKQPEVGTSKNPNAGTMLDMTTPDEEDVLRDLLRPNGADSKSNPVEDEGGSFQPLQPPKLVTKAQPDAEELAQAVRHFVQK</sequence>
<keyword evidence="2" id="KW-0812">Transmembrane</keyword>
<gene>
    <name evidence="3" type="ORF">PBLR_11247</name>
</gene>